<keyword evidence="2" id="KW-0238">DNA-binding</keyword>
<proteinExistence type="predicted"/>
<evidence type="ECO:0000256" key="1">
    <source>
        <dbReference type="ARBA" id="ARBA00023015"/>
    </source>
</evidence>
<dbReference type="SMART" id="SM00342">
    <property type="entry name" value="HTH_ARAC"/>
    <property type="match status" value="1"/>
</dbReference>
<keyword evidence="1" id="KW-0805">Transcription regulation</keyword>
<dbReference type="EMBL" id="CP103416">
    <property type="protein sequence ID" value="UVW34406.1"/>
    <property type="molecule type" value="Genomic_DNA"/>
</dbReference>
<keyword evidence="3" id="KW-0804">Transcription</keyword>
<sequence>MIQVVSNGLASAPAIKQYLNAAEACGLDVQPLLAQAGIDPKTLEDNNRHLPNACMERLLALLIPASKDPCFGLHAARLVEPASFSVLGYISMNCSTLRMVQAKIPIYEKIVGDMGVTSFETAHGVVLQRWQCLFTDPEVKRHEVENVLGSWVCYARQFLNFDHWDSIWFEHSAPEDPALLADYQEVFNCEVLFDQPSSGVRVRESLLDEVLPQANAELLEMLLAHATKLLAGLDKSQRTTDQVKNILRLMINQQPPSSEMIAEKLGISSRTLQRKLSEEGTHYKDVLNELRYELAVYFLKNTELTLDNIAYELGYAEARSFYRSFKQWTGETAGTYRAAHTVNLKE</sequence>
<dbReference type="InterPro" id="IPR032687">
    <property type="entry name" value="AraC-type_N"/>
</dbReference>
<dbReference type="Gene3D" id="1.10.10.60">
    <property type="entry name" value="Homeodomain-like"/>
    <property type="match status" value="1"/>
</dbReference>
<accession>A0ABY5TPL8</accession>
<evidence type="ECO:0000313" key="5">
    <source>
        <dbReference type="EMBL" id="UVW34406.1"/>
    </source>
</evidence>
<dbReference type="PANTHER" id="PTHR47894">
    <property type="entry name" value="HTH-TYPE TRANSCRIPTIONAL REGULATOR GADX"/>
    <property type="match status" value="1"/>
</dbReference>
<dbReference type="PROSITE" id="PS01124">
    <property type="entry name" value="HTH_ARAC_FAMILY_2"/>
    <property type="match status" value="1"/>
</dbReference>
<dbReference type="SUPFAM" id="SSF46689">
    <property type="entry name" value="Homeodomain-like"/>
    <property type="match status" value="1"/>
</dbReference>
<keyword evidence="6" id="KW-1185">Reference proteome</keyword>
<organism evidence="5 6">
    <name type="scientific">SAR92 clade bacterium H455</name>
    <dbReference type="NCBI Taxonomy" id="2974818"/>
    <lineage>
        <taxon>Bacteria</taxon>
        <taxon>Pseudomonadati</taxon>
        <taxon>Pseudomonadota</taxon>
        <taxon>Gammaproteobacteria</taxon>
        <taxon>Cellvibrionales</taxon>
        <taxon>Porticoccaceae</taxon>
        <taxon>SAR92 clade</taxon>
    </lineage>
</organism>
<dbReference type="Proteomes" id="UP001059934">
    <property type="component" value="Chromosome"/>
</dbReference>
<dbReference type="InterPro" id="IPR018060">
    <property type="entry name" value="HTH_AraC"/>
</dbReference>
<protein>
    <submittedName>
        <fullName evidence="5">AraC family transcriptional regulator</fullName>
    </submittedName>
</protein>
<reference evidence="5" key="1">
    <citation type="submission" date="2022-08" db="EMBL/GenBank/DDBJ databases">
        <title>Catabolic pathway analysis in culturable SAR92 clade bacteria reveals their overlooked roles in DMSP degradation in coastal seas.</title>
        <authorList>
            <person name="He X."/>
            <person name="Zhang X."/>
            <person name="Zhang Y."/>
        </authorList>
    </citation>
    <scope>NUCLEOTIDE SEQUENCE</scope>
    <source>
        <strain evidence="5">H455</strain>
    </source>
</reference>
<dbReference type="Pfam" id="PF12833">
    <property type="entry name" value="HTH_18"/>
    <property type="match status" value="1"/>
</dbReference>
<name>A0ABY5TPL8_9GAMM</name>
<dbReference type="Pfam" id="PF12625">
    <property type="entry name" value="Arabinose_bd"/>
    <property type="match status" value="1"/>
</dbReference>
<dbReference type="PANTHER" id="PTHR47894:SF1">
    <property type="entry name" value="HTH-TYPE TRANSCRIPTIONAL REGULATOR VQSM"/>
    <property type="match status" value="1"/>
</dbReference>
<dbReference type="InterPro" id="IPR009057">
    <property type="entry name" value="Homeodomain-like_sf"/>
</dbReference>
<feature type="domain" description="HTH araC/xylS-type" evidence="4">
    <location>
        <begin position="241"/>
        <end position="339"/>
    </location>
</feature>
<gene>
    <name evidence="5" type="ORF">NYF23_10325</name>
</gene>
<evidence type="ECO:0000259" key="4">
    <source>
        <dbReference type="PROSITE" id="PS01124"/>
    </source>
</evidence>
<evidence type="ECO:0000313" key="6">
    <source>
        <dbReference type="Proteomes" id="UP001059934"/>
    </source>
</evidence>
<evidence type="ECO:0000256" key="3">
    <source>
        <dbReference type="ARBA" id="ARBA00023163"/>
    </source>
</evidence>
<evidence type="ECO:0000256" key="2">
    <source>
        <dbReference type="ARBA" id="ARBA00023125"/>
    </source>
</evidence>